<organism evidence="2">
    <name type="scientific">marine metagenome</name>
    <dbReference type="NCBI Taxonomy" id="408172"/>
    <lineage>
        <taxon>unclassified sequences</taxon>
        <taxon>metagenomes</taxon>
        <taxon>ecological metagenomes</taxon>
    </lineage>
</organism>
<evidence type="ECO:0000313" key="2">
    <source>
        <dbReference type="EMBL" id="SVC91002.1"/>
    </source>
</evidence>
<protein>
    <recommendedName>
        <fullName evidence="1">DUF547 domain-containing protein</fullName>
    </recommendedName>
</protein>
<accession>A0A382R1H4</accession>
<dbReference type="InterPro" id="IPR006869">
    <property type="entry name" value="DUF547"/>
</dbReference>
<dbReference type="PANTHER" id="PTHR46361">
    <property type="entry name" value="ELECTRON CARRIER/ PROTEIN DISULFIDE OXIDOREDUCTASE"/>
    <property type="match status" value="1"/>
</dbReference>
<dbReference type="PANTHER" id="PTHR46361:SF3">
    <property type="entry name" value="ELECTRON CARRIER_ PROTEIN DISULFIDE OXIDOREDUCTASE"/>
    <property type="match status" value="1"/>
</dbReference>
<sequence length="277" mass="32123">MNILSTATSLCEAIGHKIIKIFKLRLILMILLAVLEPNFTMAKTFDFSDWDDLLKKYVDSNKIDGTRLNTVNYKKLQNDPVFPKLIDDLKSFSPSHFQTLKEKLAFWINVYNVFAVKIVTENYPLKSIKEIGGLFKPVWKHNAGVVGRREYTLDEIEHKILRKMGEPRIHVAIVCASISCPDLVTDVFKPERINEQLDTQMRNFLANPGKGMRVDADGKRLFLSSIFDWFNEDFESHGGVLKFIQPHVDPKYRQMLESSSLRVFYMEYNWKLNDSPL</sequence>
<gene>
    <name evidence="2" type="ORF">METZ01_LOCUS343856</name>
</gene>
<dbReference type="AlphaFoldDB" id="A0A382R1H4"/>
<dbReference type="Pfam" id="PF04784">
    <property type="entry name" value="DUF547"/>
    <property type="match status" value="1"/>
</dbReference>
<dbReference type="EMBL" id="UINC01118104">
    <property type="protein sequence ID" value="SVC91002.1"/>
    <property type="molecule type" value="Genomic_DNA"/>
</dbReference>
<feature type="domain" description="DUF547" evidence="1">
    <location>
        <begin position="101"/>
        <end position="205"/>
    </location>
</feature>
<evidence type="ECO:0000259" key="1">
    <source>
        <dbReference type="Pfam" id="PF04784"/>
    </source>
</evidence>
<proteinExistence type="predicted"/>
<name>A0A382R1H4_9ZZZZ</name>
<reference evidence="2" key="1">
    <citation type="submission" date="2018-05" db="EMBL/GenBank/DDBJ databases">
        <authorList>
            <person name="Lanie J.A."/>
            <person name="Ng W.-L."/>
            <person name="Kazmierczak K.M."/>
            <person name="Andrzejewski T.M."/>
            <person name="Davidsen T.M."/>
            <person name="Wayne K.J."/>
            <person name="Tettelin H."/>
            <person name="Glass J.I."/>
            <person name="Rusch D."/>
            <person name="Podicherti R."/>
            <person name="Tsui H.-C.T."/>
            <person name="Winkler M.E."/>
        </authorList>
    </citation>
    <scope>NUCLEOTIDE SEQUENCE</scope>
</reference>